<sequence length="267" mass="29974">MPKLLTDWSSQAAKRVTWLFTDVDDTLTWRGKLPAETLDAMQQLSLAGINVVPVTGACAGWCDQIARLWPVHGVIGENGAFWITKRQQQFHHHYCVPFSEMRKRQRYLLEQVKQVLASYPGLTLANDQSFRFCDVAVNIAQDRTPLSVELIEELLLQLRQLTVFGDPVQATESSIHINVWTGNHSKRSSSQSYLSQALNGEVNQGEVAYVGDSCNDEPMFSWINNSVGVNNITPYLPKLACPPQYMTRQNGGYGFAELAHFLLSAKE</sequence>
<dbReference type="InterPro" id="IPR023214">
    <property type="entry name" value="HAD_sf"/>
</dbReference>
<name>A0A7X4RW64_9VIBR</name>
<dbReference type="RefSeq" id="WP_161157524.1">
    <property type="nucleotide sequence ID" value="NZ_WEKT01000043.1"/>
</dbReference>
<dbReference type="EMBL" id="WEKT01000043">
    <property type="protein sequence ID" value="MZI95050.1"/>
    <property type="molecule type" value="Genomic_DNA"/>
</dbReference>
<keyword evidence="2" id="KW-1185">Reference proteome</keyword>
<protein>
    <submittedName>
        <fullName evidence="1">HAD-IIB family hydrolase</fullName>
    </submittedName>
</protein>
<keyword evidence="1" id="KW-0378">Hydrolase</keyword>
<dbReference type="NCBIfam" id="TIGR01484">
    <property type="entry name" value="HAD-SF-IIB"/>
    <property type="match status" value="1"/>
</dbReference>
<comment type="caution">
    <text evidence="1">The sequence shown here is derived from an EMBL/GenBank/DDBJ whole genome shotgun (WGS) entry which is preliminary data.</text>
</comment>
<dbReference type="PANTHER" id="PTHR10000:SF8">
    <property type="entry name" value="HAD SUPERFAMILY HYDROLASE-LIKE, TYPE 3"/>
    <property type="match status" value="1"/>
</dbReference>
<dbReference type="GO" id="GO:0000287">
    <property type="term" value="F:magnesium ion binding"/>
    <property type="evidence" value="ECO:0007669"/>
    <property type="project" value="UniProtKB-ARBA"/>
</dbReference>
<evidence type="ECO:0000313" key="1">
    <source>
        <dbReference type="EMBL" id="MZI95050.1"/>
    </source>
</evidence>
<dbReference type="Gene3D" id="3.40.50.1000">
    <property type="entry name" value="HAD superfamily/HAD-like"/>
    <property type="match status" value="2"/>
</dbReference>
<dbReference type="SUPFAM" id="SSF56784">
    <property type="entry name" value="HAD-like"/>
    <property type="match status" value="1"/>
</dbReference>
<evidence type="ECO:0000313" key="2">
    <source>
        <dbReference type="Proteomes" id="UP000462621"/>
    </source>
</evidence>
<dbReference type="GO" id="GO:0005829">
    <property type="term" value="C:cytosol"/>
    <property type="evidence" value="ECO:0007669"/>
    <property type="project" value="TreeGrafter"/>
</dbReference>
<dbReference type="AlphaFoldDB" id="A0A7X4RW64"/>
<gene>
    <name evidence="1" type="ORF">F9817_17885</name>
</gene>
<accession>A0A7X4RW64</accession>
<proteinExistence type="predicted"/>
<dbReference type="InterPro" id="IPR006379">
    <property type="entry name" value="HAD-SF_hydro_IIB"/>
</dbReference>
<organism evidence="1 2">
    <name type="scientific">Vibrio eleionomae</name>
    <dbReference type="NCBI Taxonomy" id="2653505"/>
    <lineage>
        <taxon>Bacteria</taxon>
        <taxon>Pseudomonadati</taxon>
        <taxon>Pseudomonadota</taxon>
        <taxon>Gammaproteobacteria</taxon>
        <taxon>Vibrionales</taxon>
        <taxon>Vibrionaceae</taxon>
        <taxon>Vibrio</taxon>
    </lineage>
</organism>
<dbReference type="PANTHER" id="PTHR10000">
    <property type="entry name" value="PHOSPHOSERINE PHOSPHATASE"/>
    <property type="match status" value="1"/>
</dbReference>
<dbReference type="Proteomes" id="UP000462621">
    <property type="component" value="Unassembled WGS sequence"/>
</dbReference>
<dbReference type="Pfam" id="PF08282">
    <property type="entry name" value="Hydrolase_3"/>
    <property type="match status" value="1"/>
</dbReference>
<dbReference type="InterPro" id="IPR036412">
    <property type="entry name" value="HAD-like_sf"/>
</dbReference>
<reference evidence="1 2" key="1">
    <citation type="submission" date="2019-10" db="EMBL/GenBank/DDBJ databases">
        <title>Vibrio sp. nov. isolated from a shrimp pond.</title>
        <authorList>
            <person name="Gomez-Gil B."/>
            <person name="Enciso-Ibarra J."/>
            <person name="Enciso-Ibarra K."/>
            <person name="Bolan-Mejia C."/>
        </authorList>
    </citation>
    <scope>NUCLEOTIDE SEQUENCE [LARGE SCALE GENOMIC DNA]</scope>
    <source>
        <strain evidence="1 2">CAIM 722</strain>
    </source>
</reference>
<dbReference type="GO" id="GO:0016791">
    <property type="term" value="F:phosphatase activity"/>
    <property type="evidence" value="ECO:0007669"/>
    <property type="project" value="TreeGrafter"/>
</dbReference>